<comment type="caution">
    <text evidence="1">The sequence shown here is derived from an EMBL/GenBank/DDBJ whole genome shotgun (WGS) entry which is preliminary data.</text>
</comment>
<feature type="non-terminal residue" evidence="1">
    <location>
        <position position="1"/>
    </location>
</feature>
<dbReference type="AlphaFoldDB" id="X1UC75"/>
<name>X1UC75_9ZZZZ</name>
<proteinExistence type="predicted"/>
<reference evidence="1" key="1">
    <citation type="journal article" date="2014" name="Front. Microbiol.">
        <title>High frequency of phylogenetically diverse reductive dehalogenase-homologous genes in deep subseafloor sedimentary metagenomes.</title>
        <authorList>
            <person name="Kawai M."/>
            <person name="Futagami T."/>
            <person name="Toyoda A."/>
            <person name="Takaki Y."/>
            <person name="Nishi S."/>
            <person name="Hori S."/>
            <person name="Arai W."/>
            <person name="Tsubouchi T."/>
            <person name="Morono Y."/>
            <person name="Uchiyama I."/>
            <person name="Ito T."/>
            <person name="Fujiyama A."/>
            <person name="Inagaki F."/>
            <person name="Takami H."/>
        </authorList>
    </citation>
    <scope>NUCLEOTIDE SEQUENCE</scope>
    <source>
        <strain evidence="1">Expedition CK06-06</strain>
    </source>
</reference>
<protein>
    <submittedName>
        <fullName evidence="1">Uncharacterized protein</fullName>
    </submittedName>
</protein>
<sequence>GSNIIWSLFHDYTLDELVLYHSRFQAKHDGVAPSKLCLADKYGVALMPSWLWVLLGRLTGEIKEYMAQEKYEINQAQVKGEGYKDEFEFFHAYKKKCQEWIETGNLMPKGET</sequence>
<gene>
    <name evidence="1" type="ORF">S12H4_35270</name>
</gene>
<organism evidence="1">
    <name type="scientific">marine sediment metagenome</name>
    <dbReference type="NCBI Taxonomy" id="412755"/>
    <lineage>
        <taxon>unclassified sequences</taxon>
        <taxon>metagenomes</taxon>
        <taxon>ecological metagenomes</taxon>
    </lineage>
</organism>
<dbReference type="EMBL" id="BARW01020935">
    <property type="protein sequence ID" value="GAI97455.1"/>
    <property type="molecule type" value="Genomic_DNA"/>
</dbReference>
<evidence type="ECO:0000313" key="1">
    <source>
        <dbReference type="EMBL" id="GAI97455.1"/>
    </source>
</evidence>
<accession>X1UC75</accession>